<comment type="similarity">
    <text evidence="1 2">Belongs to the peptidase C14A family.</text>
</comment>
<proteinExistence type="inferred from homology"/>
<organism evidence="7 8">
    <name type="scientific">Strongylocentrotus purpuratus</name>
    <name type="common">Purple sea urchin</name>
    <dbReference type="NCBI Taxonomy" id="7668"/>
    <lineage>
        <taxon>Eukaryota</taxon>
        <taxon>Metazoa</taxon>
        <taxon>Echinodermata</taxon>
        <taxon>Eleutherozoa</taxon>
        <taxon>Echinozoa</taxon>
        <taxon>Echinoidea</taxon>
        <taxon>Euechinoidea</taxon>
        <taxon>Echinacea</taxon>
        <taxon>Camarodonta</taxon>
        <taxon>Echinidea</taxon>
        <taxon>Strongylocentrotidae</taxon>
        <taxon>Strongylocentrotus</taxon>
    </lineage>
</organism>
<evidence type="ECO:0000259" key="6">
    <source>
        <dbReference type="PROSITE" id="PS50208"/>
    </source>
</evidence>
<dbReference type="GO" id="GO:0089720">
    <property type="term" value="F:caspase binding"/>
    <property type="evidence" value="ECO:0000318"/>
    <property type="project" value="GO_Central"/>
</dbReference>
<name>A0A7M7TH48_STRPU</name>
<dbReference type="InterPro" id="IPR052039">
    <property type="entry name" value="Caspase-related_regulators"/>
</dbReference>
<dbReference type="GO" id="GO:0006508">
    <property type="term" value="P:proteolysis"/>
    <property type="evidence" value="ECO:0007669"/>
    <property type="project" value="InterPro"/>
</dbReference>
<feature type="region of interest" description="Disordered" evidence="3">
    <location>
        <begin position="98"/>
        <end position="134"/>
    </location>
</feature>
<dbReference type="Pfam" id="PF00656">
    <property type="entry name" value="Peptidase_C14"/>
    <property type="match status" value="1"/>
</dbReference>
<evidence type="ECO:0000256" key="2">
    <source>
        <dbReference type="RuleBase" id="RU003971"/>
    </source>
</evidence>
<feature type="domain" description="Caspase family p20" evidence="6">
    <location>
        <begin position="176"/>
        <end position="279"/>
    </location>
</feature>
<reference evidence="7" key="2">
    <citation type="submission" date="2021-01" db="UniProtKB">
        <authorList>
            <consortium name="EnsemblMetazoa"/>
        </authorList>
    </citation>
    <scope>IDENTIFICATION</scope>
</reference>
<dbReference type="RefSeq" id="XP_791872.3">
    <property type="nucleotide sequence ID" value="XM_786779.4"/>
</dbReference>
<dbReference type="EnsemblMetazoa" id="XM_786779">
    <property type="protein sequence ID" value="XP_791872"/>
    <property type="gene ID" value="LOC587023"/>
</dbReference>
<evidence type="ECO:0000313" key="8">
    <source>
        <dbReference type="Proteomes" id="UP000007110"/>
    </source>
</evidence>
<dbReference type="Proteomes" id="UP000007110">
    <property type="component" value="Unassembled WGS sequence"/>
</dbReference>
<dbReference type="KEGG" id="spu:587023"/>
<dbReference type="OMA" id="GHKEMAD"/>
<dbReference type="InterPro" id="IPR001309">
    <property type="entry name" value="Pept_C14_p20"/>
</dbReference>
<dbReference type="PANTHER" id="PTHR22576:SF41">
    <property type="entry name" value="CASPASE 14, APOPTOSIS-RELATED CYSTEINE PEPTIDASE"/>
    <property type="match status" value="1"/>
</dbReference>
<dbReference type="GO" id="GO:0007165">
    <property type="term" value="P:signal transduction"/>
    <property type="evidence" value="ECO:0007669"/>
    <property type="project" value="InterPro"/>
</dbReference>
<dbReference type="SMART" id="SM00115">
    <property type="entry name" value="CASc"/>
    <property type="match status" value="1"/>
</dbReference>
<protein>
    <submittedName>
        <fullName evidence="7">Uncharacterized protein</fullName>
    </submittedName>
</protein>
<evidence type="ECO:0000259" key="5">
    <source>
        <dbReference type="PROSITE" id="PS50207"/>
    </source>
</evidence>
<evidence type="ECO:0000256" key="1">
    <source>
        <dbReference type="ARBA" id="ARBA00010134"/>
    </source>
</evidence>
<dbReference type="GeneID" id="587023"/>
<feature type="compositionally biased region" description="Low complexity" evidence="3">
    <location>
        <begin position="106"/>
        <end position="121"/>
    </location>
</feature>
<dbReference type="InterPro" id="IPR000488">
    <property type="entry name" value="Death_dom"/>
</dbReference>
<dbReference type="PANTHER" id="PTHR22576">
    <property type="entry name" value="MUCOSA ASSOCIATED LYMPHOID TISSUE LYMPHOMA TRANSLOCATION PROTEIN 1/PARACASPASE"/>
    <property type="match status" value="1"/>
</dbReference>
<dbReference type="GO" id="GO:0043027">
    <property type="term" value="F:cysteine-type endopeptidase inhibitor activity involved in apoptotic process"/>
    <property type="evidence" value="ECO:0000318"/>
    <property type="project" value="GO_Central"/>
</dbReference>
<dbReference type="Gene3D" id="1.10.533.10">
    <property type="entry name" value="Death Domain, Fas"/>
    <property type="match status" value="1"/>
</dbReference>
<dbReference type="InterPro" id="IPR002138">
    <property type="entry name" value="Pept_C14_p10"/>
</dbReference>
<dbReference type="PRINTS" id="PR00376">
    <property type="entry name" value="IL1BCENZYME"/>
</dbReference>
<dbReference type="PROSITE" id="PS50017">
    <property type="entry name" value="DEATH_DOMAIN"/>
    <property type="match status" value="1"/>
</dbReference>
<dbReference type="InterPro" id="IPR015917">
    <property type="entry name" value="Pept_C14A"/>
</dbReference>
<dbReference type="InterPro" id="IPR011600">
    <property type="entry name" value="Pept_C14_caspase"/>
</dbReference>
<dbReference type="InterPro" id="IPR011029">
    <property type="entry name" value="DEATH-like_dom_sf"/>
</dbReference>
<dbReference type="OrthoDB" id="6116485at2759"/>
<keyword evidence="8" id="KW-1185">Reference proteome</keyword>
<dbReference type="Gene3D" id="3.40.50.1460">
    <property type="match status" value="1"/>
</dbReference>
<evidence type="ECO:0000313" key="7">
    <source>
        <dbReference type="EnsemblMetazoa" id="XP_791872"/>
    </source>
</evidence>
<dbReference type="CDD" id="cd01670">
    <property type="entry name" value="Death"/>
    <property type="match status" value="1"/>
</dbReference>
<dbReference type="PROSITE" id="PS50207">
    <property type="entry name" value="CASPASE_P10"/>
    <property type="match status" value="1"/>
</dbReference>
<dbReference type="AlphaFoldDB" id="A0A7M7TH48"/>
<evidence type="ECO:0000256" key="3">
    <source>
        <dbReference type="SAM" id="MobiDB-lite"/>
    </source>
</evidence>
<dbReference type="GO" id="GO:0004197">
    <property type="term" value="F:cysteine-type endopeptidase activity"/>
    <property type="evidence" value="ECO:0007669"/>
    <property type="project" value="InterPro"/>
</dbReference>
<feature type="domain" description="Death" evidence="4">
    <location>
        <begin position="29"/>
        <end position="97"/>
    </location>
</feature>
<feature type="domain" description="Caspase family p10" evidence="5">
    <location>
        <begin position="291"/>
        <end position="378"/>
    </location>
</feature>
<accession>A0A7M7TH48</accession>
<dbReference type="InterPro" id="IPR029030">
    <property type="entry name" value="Caspase-like_dom_sf"/>
</dbReference>
<dbReference type="FunFam" id="3.40.50.1460:FF:000055">
    <property type="entry name" value="Uncharacterized protein"/>
    <property type="match status" value="1"/>
</dbReference>
<dbReference type="PROSITE" id="PS50208">
    <property type="entry name" value="CASPASE_P20"/>
    <property type="match status" value="1"/>
</dbReference>
<dbReference type="GO" id="GO:0043066">
    <property type="term" value="P:negative regulation of apoptotic process"/>
    <property type="evidence" value="ECO:0000318"/>
    <property type="project" value="GO_Central"/>
</dbReference>
<dbReference type="InParanoid" id="A0A7M7TH48"/>
<sequence>MSDNTEDVFDDILEKIAGDLYGDLVVANLGKKLGFKPAACGRFNDENARQGGSHMGTLNMLRKWRQGQIKSEQRENLKAALDKAGHKEMADEYLSANDVEQQASHASAASTVQGASSQSSQGEEGHDEVEPDGKGYYKQTMKQAIPSQEQLDEKENYKMDVSTKGHMFILNMSKDRTGSEVDVRNIVHVFGEIGFEIETHSDLTAEQLKEKLGMFMKSPCHNGMCSAVFMLMGHGNETGIECKHKQIVSLEIIMKQIRGINSMIGKPKMIFFQCCRGEGTGKMEETDQVETDEAIAAKSDVLMVHATTYGNKAYRDRGKGSWFIQKLCEELLANAHASDLSTMLDRVTEQVGKMGSKNKGQCVVVTKQGIRKKIYFLPKYPQQRMQIPAEEC</sequence>
<dbReference type="SUPFAM" id="SSF52129">
    <property type="entry name" value="Caspase-like"/>
    <property type="match status" value="1"/>
</dbReference>
<evidence type="ECO:0000259" key="4">
    <source>
        <dbReference type="PROSITE" id="PS50017"/>
    </source>
</evidence>
<reference evidence="8" key="1">
    <citation type="submission" date="2015-02" db="EMBL/GenBank/DDBJ databases">
        <title>Genome sequencing for Strongylocentrotus purpuratus.</title>
        <authorList>
            <person name="Murali S."/>
            <person name="Liu Y."/>
            <person name="Vee V."/>
            <person name="English A."/>
            <person name="Wang M."/>
            <person name="Skinner E."/>
            <person name="Han Y."/>
            <person name="Muzny D.M."/>
            <person name="Worley K.C."/>
            <person name="Gibbs R.A."/>
        </authorList>
    </citation>
    <scope>NUCLEOTIDE SEQUENCE</scope>
</reference>